<name>A0A9E2F563_PSYF1</name>
<dbReference type="CDD" id="cd06445">
    <property type="entry name" value="ATase"/>
    <property type="match status" value="1"/>
</dbReference>
<dbReference type="GO" id="GO:0032259">
    <property type="term" value="P:methylation"/>
    <property type="evidence" value="ECO:0007669"/>
    <property type="project" value="UniProtKB-KW"/>
</dbReference>
<dbReference type="InterPro" id="IPR036217">
    <property type="entry name" value="MethylDNA_cys_MeTrfase_DNAb"/>
</dbReference>
<comment type="caution">
    <text evidence="10">The sequence shown here is derived from an EMBL/GenBank/DDBJ whole genome shotgun (WGS) entry which is preliminary data.</text>
</comment>
<comment type="similarity">
    <text evidence="2">Belongs to the MGMT family.</text>
</comment>
<feature type="domain" description="Methylated-DNA-[protein]-cysteine S-methyltransferase DNA binding" evidence="9">
    <location>
        <begin position="57"/>
        <end position="136"/>
    </location>
</feature>
<dbReference type="PROSITE" id="PS00374">
    <property type="entry name" value="MGMT"/>
    <property type="match status" value="1"/>
</dbReference>
<gene>
    <name evidence="10" type="primary">ogt_2</name>
    <name evidence="10" type="ORF">DDT42_01748</name>
</gene>
<organism evidence="10 11">
    <name type="scientific">Psychracetigena formicireducens</name>
    <dbReference type="NCBI Taxonomy" id="2986056"/>
    <lineage>
        <taxon>Bacteria</taxon>
        <taxon>Bacillati</taxon>
        <taxon>Candidatus Lithacetigenota</taxon>
        <taxon>Candidatus Psychracetigena</taxon>
    </lineage>
</organism>
<keyword evidence="7" id="KW-0234">DNA repair</keyword>
<proteinExistence type="inferred from homology"/>
<evidence type="ECO:0000256" key="4">
    <source>
        <dbReference type="ARBA" id="ARBA00022603"/>
    </source>
</evidence>
<evidence type="ECO:0000313" key="10">
    <source>
        <dbReference type="EMBL" id="MBT9145871.1"/>
    </source>
</evidence>
<keyword evidence="6" id="KW-0227">DNA damage</keyword>
<dbReference type="PANTHER" id="PTHR10815">
    <property type="entry name" value="METHYLATED-DNA--PROTEIN-CYSTEINE METHYLTRANSFERASE"/>
    <property type="match status" value="1"/>
</dbReference>
<evidence type="ECO:0000256" key="5">
    <source>
        <dbReference type="ARBA" id="ARBA00022679"/>
    </source>
</evidence>
<dbReference type="InterPro" id="IPR036388">
    <property type="entry name" value="WH-like_DNA-bd_sf"/>
</dbReference>
<evidence type="ECO:0000256" key="8">
    <source>
        <dbReference type="ARBA" id="ARBA00049348"/>
    </source>
</evidence>
<comment type="catalytic activity">
    <reaction evidence="1">
        <text>a 4-O-methyl-thymidine in DNA + L-cysteinyl-[protein] = a thymidine in DNA + S-methyl-L-cysteinyl-[protein]</text>
        <dbReference type="Rhea" id="RHEA:53428"/>
        <dbReference type="Rhea" id="RHEA-COMP:10131"/>
        <dbReference type="Rhea" id="RHEA-COMP:10132"/>
        <dbReference type="Rhea" id="RHEA-COMP:13555"/>
        <dbReference type="Rhea" id="RHEA-COMP:13556"/>
        <dbReference type="ChEBI" id="CHEBI:29950"/>
        <dbReference type="ChEBI" id="CHEBI:82612"/>
        <dbReference type="ChEBI" id="CHEBI:137386"/>
        <dbReference type="ChEBI" id="CHEBI:137387"/>
        <dbReference type="EC" id="2.1.1.63"/>
    </reaction>
</comment>
<accession>A0A9E2F563</accession>
<protein>
    <recommendedName>
        <fullName evidence="3">methylated-DNA--[protein]-cysteine S-methyltransferase</fullName>
        <ecNumber evidence="3">2.1.1.63</ecNumber>
    </recommendedName>
</protein>
<dbReference type="AlphaFoldDB" id="A0A9E2F563"/>
<evidence type="ECO:0000256" key="6">
    <source>
        <dbReference type="ARBA" id="ARBA00022763"/>
    </source>
</evidence>
<evidence type="ECO:0000256" key="2">
    <source>
        <dbReference type="ARBA" id="ARBA00008711"/>
    </source>
</evidence>
<dbReference type="EMBL" id="QLTW01000203">
    <property type="protein sequence ID" value="MBT9145871.1"/>
    <property type="molecule type" value="Genomic_DNA"/>
</dbReference>
<dbReference type="Pfam" id="PF01035">
    <property type="entry name" value="DNA_binding_1"/>
    <property type="match status" value="1"/>
</dbReference>
<dbReference type="PANTHER" id="PTHR10815:SF13">
    <property type="entry name" value="METHYLATED-DNA--PROTEIN-CYSTEINE METHYLTRANSFERASE"/>
    <property type="match status" value="1"/>
</dbReference>
<dbReference type="GO" id="GO:0003908">
    <property type="term" value="F:methylated-DNA-[protein]-cysteine S-methyltransferase activity"/>
    <property type="evidence" value="ECO:0007669"/>
    <property type="project" value="UniProtKB-EC"/>
</dbReference>
<dbReference type="FunFam" id="1.10.10.10:FF:000214">
    <property type="entry name" value="Methylated-DNA--protein-cysteine methyltransferase"/>
    <property type="match status" value="1"/>
</dbReference>
<dbReference type="EC" id="2.1.1.63" evidence="3"/>
<evidence type="ECO:0000256" key="7">
    <source>
        <dbReference type="ARBA" id="ARBA00023204"/>
    </source>
</evidence>
<comment type="catalytic activity">
    <reaction evidence="8">
        <text>a 6-O-methyl-2'-deoxyguanosine in DNA + L-cysteinyl-[protein] = S-methyl-L-cysteinyl-[protein] + a 2'-deoxyguanosine in DNA</text>
        <dbReference type="Rhea" id="RHEA:24000"/>
        <dbReference type="Rhea" id="RHEA-COMP:10131"/>
        <dbReference type="Rhea" id="RHEA-COMP:10132"/>
        <dbReference type="Rhea" id="RHEA-COMP:11367"/>
        <dbReference type="Rhea" id="RHEA-COMP:11368"/>
        <dbReference type="ChEBI" id="CHEBI:29950"/>
        <dbReference type="ChEBI" id="CHEBI:82612"/>
        <dbReference type="ChEBI" id="CHEBI:85445"/>
        <dbReference type="ChEBI" id="CHEBI:85448"/>
        <dbReference type="EC" id="2.1.1.63"/>
    </reaction>
</comment>
<reference evidence="10 11" key="1">
    <citation type="journal article" date="2021" name="bioRxiv">
        <title>Unique metabolic strategies in Hadean analogues reveal hints for primordial physiology.</title>
        <authorList>
            <person name="Nobu M.K."/>
            <person name="Nakai R."/>
            <person name="Tamazawa S."/>
            <person name="Mori H."/>
            <person name="Toyoda A."/>
            <person name="Ijiri A."/>
            <person name="Suzuki S."/>
            <person name="Kurokawa K."/>
            <person name="Kamagata Y."/>
            <person name="Tamaki H."/>
        </authorList>
    </citation>
    <scope>NUCLEOTIDE SEQUENCE [LARGE SCALE GENOMIC DNA]</scope>
    <source>
        <strain evidence="10">BS525</strain>
    </source>
</reference>
<dbReference type="SUPFAM" id="SSF46767">
    <property type="entry name" value="Methylated DNA-protein cysteine methyltransferase, C-terminal domain"/>
    <property type="match status" value="1"/>
</dbReference>
<keyword evidence="5 10" id="KW-0808">Transferase</keyword>
<dbReference type="NCBIfam" id="TIGR00589">
    <property type="entry name" value="ogt"/>
    <property type="match status" value="1"/>
</dbReference>
<dbReference type="InterPro" id="IPR001497">
    <property type="entry name" value="MethylDNA_cys_MeTrfase_AS"/>
</dbReference>
<dbReference type="Proteomes" id="UP000811545">
    <property type="component" value="Unassembled WGS sequence"/>
</dbReference>
<evidence type="ECO:0000313" key="11">
    <source>
        <dbReference type="Proteomes" id="UP000811545"/>
    </source>
</evidence>
<evidence type="ECO:0000256" key="3">
    <source>
        <dbReference type="ARBA" id="ARBA00011918"/>
    </source>
</evidence>
<dbReference type="InterPro" id="IPR014048">
    <property type="entry name" value="MethylDNA_cys_MeTrfase_DNA-bd"/>
</dbReference>
<dbReference type="GO" id="GO:0006281">
    <property type="term" value="P:DNA repair"/>
    <property type="evidence" value="ECO:0007669"/>
    <property type="project" value="UniProtKB-KW"/>
</dbReference>
<evidence type="ECO:0000256" key="1">
    <source>
        <dbReference type="ARBA" id="ARBA00001286"/>
    </source>
</evidence>
<sequence length="142" mass="16164">MVLARFGSFEGTRKAPIEEIVKSIRVNRKLVLRIVKEIKKTMNRKKVSEKDWSCYTPFQRKVCGVVKTIPYGKTRSYKWVAERIGSPLAFRAVGQALRKNPLPGIIPCHRVIRADESLGGFSQGLKKKKELLCSENIKSSFL</sequence>
<keyword evidence="4 10" id="KW-0489">Methyltransferase</keyword>
<dbReference type="Gene3D" id="1.10.10.10">
    <property type="entry name" value="Winged helix-like DNA-binding domain superfamily/Winged helix DNA-binding domain"/>
    <property type="match status" value="1"/>
</dbReference>
<evidence type="ECO:0000259" key="9">
    <source>
        <dbReference type="Pfam" id="PF01035"/>
    </source>
</evidence>